<dbReference type="InterPro" id="IPR057666">
    <property type="entry name" value="DrpA_SLOG"/>
</dbReference>
<evidence type="ECO:0000313" key="4">
    <source>
        <dbReference type="Proteomes" id="UP000703590"/>
    </source>
</evidence>
<dbReference type="SUPFAM" id="SSF102405">
    <property type="entry name" value="MCP/YpsA-like"/>
    <property type="match status" value="1"/>
</dbReference>
<dbReference type="Gene3D" id="3.40.50.450">
    <property type="match status" value="1"/>
</dbReference>
<evidence type="ECO:0000256" key="1">
    <source>
        <dbReference type="ARBA" id="ARBA00006525"/>
    </source>
</evidence>
<dbReference type="InterPro" id="IPR003488">
    <property type="entry name" value="DprA"/>
</dbReference>
<dbReference type="EMBL" id="JAFHKK010000004">
    <property type="protein sequence ID" value="MBN2963793.1"/>
    <property type="molecule type" value="Genomic_DNA"/>
</dbReference>
<gene>
    <name evidence="3" type="ORF">JWV37_03280</name>
</gene>
<accession>A0ABS2WQC0</accession>
<organism evidence="3 4">
    <name type="scientific">Sulfurospirillum tamanense</name>
    <dbReference type="NCBI Taxonomy" id="2813362"/>
    <lineage>
        <taxon>Bacteria</taxon>
        <taxon>Pseudomonadati</taxon>
        <taxon>Campylobacterota</taxon>
        <taxon>Epsilonproteobacteria</taxon>
        <taxon>Campylobacterales</taxon>
        <taxon>Sulfurospirillaceae</taxon>
        <taxon>Sulfurospirillum</taxon>
    </lineage>
</organism>
<reference evidence="3 4" key="1">
    <citation type="submission" date="2021-02" db="EMBL/GenBank/DDBJ databases">
        <title>Sulfurospirillum tamanensis sp. nov.</title>
        <authorList>
            <person name="Frolova A."/>
            <person name="Merkel A."/>
            <person name="Slobodkin A."/>
        </authorList>
    </citation>
    <scope>NUCLEOTIDE SEQUENCE [LARGE SCALE GENOMIC DNA]</scope>
    <source>
        <strain evidence="3 4">T05b</strain>
    </source>
</reference>
<evidence type="ECO:0000259" key="2">
    <source>
        <dbReference type="Pfam" id="PF02481"/>
    </source>
</evidence>
<dbReference type="PANTHER" id="PTHR43022">
    <property type="entry name" value="PROTEIN SMF"/>
    <property type="match status" value="1"/>
</dbReference>
<name>A0ABS2WQC0_9BACT</name>
<reference evidence="3 4" key="3">
    <citation type="submission" date="2021-02" db="EMBL/GenBank/DDBJ databases">
        <authorList>
            <person name="Merkel A.Y."/>
        </authorList>
    </citation>
    <scope>NUCLEOTIDE SEQUENCE [LARGE SCALE GENOMIC DNA]</scope>
    <source>
        <strain evidence="3 4">T05b</strain>
    </source>
</reference>
<dbReference type="PANTHER" id="PTHR43022:SF1">
    <property type="entry name" value="PROTEIN SMF"/>
    <property type="match status" value="1"/>
</dbReference>
<feature type="domain" description="Smf/DprA SLOG" evidence="2">
    <location>
        <begin position="6"/>
        <end position="200"/>
    </location>
</feature>
<dbReference type="Pfam" id="PF02481">
    <property type="entry name" value="DNA_processg_A"/>
    <property type="match status" value="1"/>
</dbReference>
<dbReference type="RefSeq" id="WP_205458245.1">
    <property type="nucleotide sequence ID" value="NZ_JAFHKK010000004.1"/>
</dbReference>
<proteinExistence type="inferred from homology"/>
<dbReference type="Proteomes" id="UP000703590">
    <property type="component" value="Unassembled WGS sequence"/>
</dbReference>
<keyword evidence="4" id="KW-1185">Reference proteome</keyword>
<evidence type="ECO:0000313" key="3">
    <source>
        <dbReference type="EMBL" id="MBN2963793.1"/>
    </source>
</evidence>
<comment type="caution">
    <text evidence="3">The sequence shown here is derived from an EMBL/GenBank/DDBJ whole genome shotgun (WGS) entry which is preliminary data.</text>
</comment>
<sequence>MKTLETIPVTLSGLSRPVERLFYAGDERLLDLPMVAVVGSRRPNAYTRQATLRLCQALSACGVIVVSGGAMGVDALAHQGALPNTIAVLANGIDIFYPKINEALLCSIKDEALVLSEYPAGMRAMKHSFVERNRIVVGLSCAVVIAQAEVESGSMHSARIAQKLGKPLYVLPQRLGESDGTNRLLKEKKAELIDDIDAFARLFGKRENGYDALLAFCAKEPRLDKCLEKFGNAVYAYELEGRLSIEGLMVVVHG</sequence>
<comment type="similarity">
    <text evidence="1">Belongs to the DprA/Smf family.</text>
</comment>
<protein>
    <submittedName>
        <fullName evidence="3">DNA-protecting protein DprA</fullName>
    </submittedName>
</protein>
<reference evidence="4" key="2">
    <citation type="submission" date="2021-02" db="EMBL/GenBank/DDBJ databases">
        <title>Sulfurospirillum tamanensis sp. nov.</title>
        <authorList>
            <person name="Merkel A.Y."/>
        </authorList>
    </citation>
    <scope>NUCLEOTIDE SEQUENCE [LARGE SCALE GENOMIC DNA]</scope>
    <source>
        <strain evidence="4">T05b</strain>
    </source>
</reference>